<dbReference type="EMBL" id="LANJ01000011">
    <property type="protein sequence ID" value="KKC39375.1"/>
    <property type="molecule type" value="Genomic_DNA"/>
</dbReference>
<evidence type="ECO:0000313" key="1">
    <source>
        <dbReference type="EMBL" id="KKC39375.1"/>
    </source>
</evidence>
<keyword evidence="2" id="KW-1185">Reference proteome</keyword>
<evidence type="ECO:0000313" key="2">
    <source>
        <dbReference type="Proteomes" id="UP000033411"/>
    </source>
</evidence>
<sequence length="131" mass="14477">MALQKRTVEVPQVAKQEVIVDDHDACCARKALRHDFRVVAIHDPGVCGYRSIMQGVEFGLVAGNPGALFFVAQAVQMHDWYAQFARYGVAQSGFAGIAGAIDHDAAAEIGQRRDVMHFQFRYVEWNRGGKG</sequence>
<dbReference type="AlphaFoldDB" id="A0A0F5QEI8"/>
<comment type="caution">
    <text evidence="1">The sequence shown here is derived from an EMBL/GenBank/DDBJ whole genome shotgun (WGS) entry which is preliminary data.</text>
</comment>
<accession>A0A0F5QEI8</accession>
<dbReference type="PATRIC" id="fig|1293439.3.peg.347"/>
<proteinExistence type="predicted"/>
<dbReference type="RefSeq" id="WP_046138396.1">
    <property type="nucleotide sequence ID" value="NZ_LANJ01000011.1"/>
</dbReference>
<protein>
    <submittedName>
        <fullName evidence="1">Uncharacterized protein</fullName>
    </submittedName>
</protein>
<organism evidence="1 2">
    <name type="scientific">Devosia epidermidihirudinis</name>
    <dbReference type="NCBI Taxonomy" id="1293439"/>
    <lineage>
        <taxon>Bacteria</taxon>
        <taxon>Pseudomonadati</taxon>
        <taxon>Pseudomonadota</taxon>
        <taxon>Alphaproteobacteria</taxon>
        <taxon>Hyphomicrobiales</taxon>
        <taxon>Devosiaceae</taxon>
        <taxon>Devosia</taxon>
    </lineage>
</organism>
<reference evidence="1 2" key="1">
    <citation type="submission" date="2015-03" db="EMBL/GenBank/DDBJ databases">
        <authorList>
            <person name="Lepp D."/>
            <person name="Hassan Y.I."/>
            <person name="Li X.-Z."/>
            <person name="Zhou T."/>
        </authorList>
    </citation>
    <scope>NUCLEOTIDE SEQUENCE [LARGE SCALE GENOMIC DNA]</scope>
    <source>
        <strain evidence="1 2">E84</strain>
    </source>
</reference>
<name>A0A0F5QEI8_9HYPH</name>
<gene>
    <name evidence="1" type="ORF">WH87_03945</name>
</gene>
<dbReference type="Proteomes" id="UP000033411">
    <property type="component" value="Unassembled WGS sequence"/>
</dbReference>